<dbReference type="Pfam" id="PF03815">
    <property type="entry name" value="LCCL"/>
    <property type="match status" value="2"/>
</dbReference>
<feature type="domain" description="LCCL" evidence="1">
    <location>
        <begin position="210"/>
        <end position="272"/>
    </location>
</feature>
<dbReference type="InterPro" id="IPR051957">
    <property type="entry name" value="CRISP-LCCL_domain"/>
</dbReference>
<accession>A0A815KKH7</accession>
<dbReference type="EMBL" id="CAJNOM010001546">
    <property type="protein sequence ID" value="CAF1612169.1"/>
    <property type="molecule type" value="Genomic_DNA"/>
</dbReference>
<dbReference type="InterPro" id="IPR004043">
    <property type="entry name" value="LCCL"/>
</dbReference>
<dbReference type="PANTHER" id="PTHR31331:SF1">
    <property type="entry name" value="CYSTEINE RICH SECRETORY PROTEIN LCCL DOMAIN CONTAINING 2"/>
    <property type="match status" value="1"/>
</dbReference>
<dbReference type="Proteomes" id="UP000663877">
    <property type="component" value="Unassembled WGS sequence"/>
</dbReference>
<dbReference type="SMART" id="SM00603">
    <property type="entry name" value="LCCL"/>
    <property type="match status" value="2"/>
</dbReference>
<organism evidence="2 5">
    <name type="scientific">Adineta steineri</name>
    <dbReference type="NCBI Taxonomy" id="433720"/>
    <lineage>
        <taxon>Eukaryota</taxon>
        <taxon>Metazoa</taxon>
        <taxon>Spiralia</taxon>
        <taxon>Gnathifera</taxon>
        <taxon>Rotifera</taxon>
        <taxon>Eurotatoria</taxon>
        <taxon>Bdelloidea</taxon>
        <taxon>Adinetida</taxon>
        <taxon>Adinetidae</taxon>
        <taxon>Adineta</taxon>
    </lineage>
</organism>
<evidence type="ECO:0000313" key="4">
    <source>
        <dbReference type="Proteomes" id="UP000663832"/>
    </source>
</evidence>
<dbReference type="SUPFAM" id="SSF69848">
    <property type="entry name" value="LCCL domain"/>
    <property type="match status" value="2"/>
</dbReference>
<dbReference type="OrthoDB" id="10070753at2759"/>
<dbReference type="PANTHER" id="PTHR31331">
    <property type="entry name" value="LCCL DOMAIN PROTEIN (AFU_ORTHOLOGUE AFUA_5G08630)"/>
    <property type="match status" value="1"/>
</dbReference>
<evidence type="ECO:0000259" key="1">
    <source>
        <dbReference type="PROSITE" id="PS50820"/>
    </source>
</evidence>
<proteinExistence type="predicted"/>
<protein>
    <recommendedName>
        <fullName evidence="1">LCCL domain-containing protein</fullName>
    </recommendedName>
</protein>
<name>A0A815KKH7_9BILA</name>
<dbReference type="PROSITE" id="PS50820">
    <property type="entry name" value="LCCL"/>
    <property type="match status" value="2"/>
</dbReference>
<feature type="domain" description="LCCL" evidence="1">
    <location>
        <begin position="110"/>
        <end position="172"/>
    </location>
</feature>
<reference evidence="2" key="1">
    <citation type="submission" date="2021-02" db="EMBL/GenBank/DDBJ databases">
        <authorList>
            <person name="Nowell W R."/>
        </authorList>
    </citation>
    <scope>NUCLEOTIDE SEQUENCE</scope>
</reference>
<comment type="caution">
    <text evidence="2">The sequence shown here is derived from an EMBL/GenBank/DDBJ whole genome shotgun (WGS) entry which is preliminary data.</text>
</comment>
<evidence type="ECO:0000313" key="5">
    <source>
        <dbReference type="Proteomes" id="UP000663877"/>
    </source>
</evidence>
<keyword evidence="4" id="KW-1185">Reference proteome</keyword>
<dbReference type="Proteomes" id="UP000663832">
    <property type="component" value="Unassembled WGS sequence"/>
</dbReference>
<evidence type="ECO:0000313" key="2">
    <source>
        <dbReference type="EMBL" id="CAF1394620.1"/>
    </source>
</evidence>
<dbReference type="Gene3D" id="2.170.130.20">
    <property type="entry name" value="LCCL-like domain"/>
    <property type="match status" value="2"/>
</dbReference>
<dbReference type="AlphaFoldDB" id="A0A815KKH7"/>
<dbReference type="EMBL" id="CAJNOI010001216">
    <property type="protein sequence ID" value="CAF1394620.1"/>
    <property type="molecule type" value="Genomic_DNA"/>
</dbReference>
<evidence type="ECO:0000313" key="3">
    <source>
        <dbReference type="EMBL" id="CAF1612169.1"/>
    </source>
</evidence>
<dbReference type="InterPro" id="IPR036609">
    <property type="entry name" value="LCCL_sf"/>
</dbReference>
<sequence length="295" mass="32003">MTHFLSYADRLRAGPLKKQSVVFPNKIDAVSNQSSSQPSSDSVAHNISKSSDIHYRHLRDHILDHGANINQSNSSFVSTSDAETSESLTGYRDKVDQTFSFMITGNSQGSIWGTDIYTDDSNLPLAAVHAGAVKNGETKSVTVKILPGELSYQASIRNGITSLSYGAWQGSYSFVGIPITTAIIIPDLQTYRDKVGQSFSFMITGSIQGSVWGTDIYTDDSNLAVAAVHAGVVENGETKMINIKILPGRSTYQGTTQNGITSAWYNIWEGSYSFITSTTNITTDHSSLVPNTHEQ</sequence>
<gene>
    <name evidence="2" type="ORF">BJG266_LOCUS37308</name>
    <name evidence="3" type="ORF">QVE165_LOCUS54222</name>
</gene>